<gene>
    <name evidence="2" type="ORF">Pmani_032000</name>
</gene>
<evidence type="ECO:0000256" key="1">
    <source>
        <dbReference type="SAM" id="MobiDB-lite"/>
    </source>
</evidence>
<evidence type="ECO:0000313" key="2">
    <source>
        <dbReference type="EMBL" id="KAK4295430.1"/>
    </source>
</evidence>
<sequence>MRTQGVTKFNWKHNKESAAATKKRRKREEVELSKNEAIVTWLFDCMVRRNECLKGLLNEFANTKELMNDYVRAYGKILEIAITLKSSEGLNTTEHKGVYHLPSSSSQVVTIVNLD</sequence>
<dbReference type="Proteomes" id="UP001292094">
    <property type="component" value="Unassembled WGS sequence"/>
</dbReference>
<name>A0AAE1TU76_9EUCA</name>
<accession>A0AAE1TU76</accession>
<dbReference type="AlphaFoldDB" id="A0AAE1TU76"/>
<dbReference type="EMBL" id="JAWZYT010004077">
    <property type="protein sequence ID" value="KAK4295430.1"/>
    <property type="molecule type" value="Genomic_DNA"/>
</dbReference>
<evidence type="ECO:0000313" key="3">
    <source>
        <dbReference type="Proteomes" id="UP001292094"/>
    </source>
</evidence>
<keyword evidence="3" id="KW-1185">Reference proteome</keyword>
<comment type="caution">
    <text evidence="2">The sequence shown here is derived from an EMBL/GenBank/DDBJ whole genome shotgun (WGS) entry which is preliminary data.</text>
</comment>
<proteinExistence type="predicted"/>
<feature type="region of interest" description="Disordered" evidence="1">
    <location>
        <begin position="1"/>
        <end position="27"/>
    </location>
</feature>
<reference evidence="2" key="1">
    <citation type="submission" date="2023-11" db="EMBL/GenBank/DDBJ databases">
        <title>Genome assemblies of two species of porcelain crab, Petrolisthes cinctipes and Petrolisthes manimaculis (Anomura: Porcellanidae).</title>
        <authorList>
            <person name="Angst P."/>
        </authorList>
    </citation>
    <scope>NUCLEOTIDE SEQUENCE</scope>
    <source>
        <strain evidence="2">PB745_02</strain>
        <tissue evidence="2">Gill</tissue>
    </source>
</reference>
<organism evidence="2 3">
    <name type="scientific">Petrolisthes manimaculis</name>
    <dbReference type="NCBI Taxonomy" id="1843537"/>
    <lineage>
        <taxon>Eukaryota</taxon>
        <taxon>Metazoa</taxon>
        <taxon>Ecdysozoa</taxon>
        <taxon>Arthropoda</taxon>
        <taxon>Crustacea</taxon>
        <taxon>Multicrustacea</taxon>
        <taxon>Malacostraca</taxon>
        <taxon>Eumalacostraca</taxon>
        <taxon>Eucarida</taxon>
        <taxon>Decapoda</taxon>
        <taxon>Pleocyemata</taxon>
        <taxon>Anomura</taxon>
        <taxon>Galatheoidea</taxon>
        <taxon>Porcellanidae</taxon>
        <taxon>Petrolisthes</taxon>
    </lineage>
</organism>
<protein>
    <submittedName>
        <fullName evidence="2">Uncharacterized protein</fullName>
    </submittedName>
</protein>